<feature type="transmembrane region" description="Helical" evidence="7">
    <location>
        <begin position="69"/>
        <end position="94"/>
    </location>
</feature>
<gene>
    <name evidence="8" type="ORF">IFM12276_01330</name>
</gene>
<keyword evidence="6" id="KW-0813">Transport</keyword>
<keyword evidence="5 7" id="KW-0472">Membrane</keyword>
<keyword evidence="4 7" id="KW-1133">Transmembrane helix</keyword>
<evidence type="ECO:0000313" key="8">
    <source>
        <dbReference type="EMBL" id="BDT97104.1"/>
    </source>
</evidence>
<evidence type="ECO:0000256" key="5">
    <source>
        <dbReference type="ARBA" id="ARBA00023136"/>
    </source>
</evidence>
<dbReference type="Proteomes" id="UP001317870">
    <property type="component" value="Chromosome"/>
</dbReference>
<keyword evidence="9" id="KW-1185">Reference proteome</keyword>
<dbReference type="SUPFAM" id="SSF81345">
    <property type="entry name" value="ABC transporter involved in vitamin B12 uptake, BtuC"/>
    <property type="match status" value="1"/>
</dbReference>
<evidence type="ECO:0000256" key="3">
    <source>
        <dbReference type="ARBA" id="ARBA00022692"/>
    </source>
</evidence>
<feature type="transmembrane region" description="Helical" evidence="7">
    <location>
        <begin position="260"/>
        <end position="279"/>
    </location>
</feature>
<keyword evidence="8" id="KW-0378">Hydrolase</keyword>
<dbReference type="Pfam" id="PF00950">
    <property type="entry name" value="ABC-3"/>
    <property type="match status" value="1"/>
</dbReference>
<dbReference type="RefSeq" id="WP_281877035.1">
    <property type="nucleotide sequence ID" value="NZ_AP026976.1"/>
</dbReference>
<feature type="transmembrane region" description="Helical" evidence="7">
    <location>
        <begin position="211"/>
        <end position="229"/>
    </location>
</feature>
<evidence type="ECO:0000256" key="4">
    <source>
        <dbReference type="ARBA" id="ARBA00022989"/>
    </source>
</evidence>
<feature type="transmembrane region" description="Helical" evidence="7">
    <location>
        <begin position="236"/>
        <end position="254"/>
    </location>
</feature>
<evidence type="ECO:0000256" key="1">
    <source>
        <dbReference type="ARBA" id="ARBA00004141"/>
    </source>
</evidence>
<comment type="subcellular location">
    <subcellularLocation>
        <location evidence="6">Cell membrane</location>
        <topology evidence="6">Multi-pass membrane protein</topology>
    </subcellularLocation>
    <subcellularLocation>
        <location evidence="1">Membrane</location>
        <topology evidence="1">Multi-pass membrane protein</topology>
    </subcellularLocation>
</comment>
<name>A0ABM8CQ84_9NOCA</name>
<dbReference type="Gene3D" id="1.10.3470.10">
    <property type="entry name" value="ABC transporter involved in vitamin B12 uptake, BtuC"/>
    <property type="match status" value="1"/>
</dbReference>
<comment type="similarity">
    <text evidence="2 6">Belongs to the ABC-3 integral membrane protein family.</text>
</comment>
<dbReference type="EMBL" id="AP026978">
    <property type="protein sequence ID" value="BDT97104.1"/>
    <property type="molecule type" value="Genomic_DNA"/>
</dbReference>
<keyword evidence="8" id="KW-0347">Helicase</keyword>
<reference evidence="8 9" key="1">
    <citation type="submission" date="2022-11" db="EMBL/GenBank/DDBJ databases">
        <title>Genome Sequencing of Nocardia sp. ON39_IFM12276 and assembly.</title>
        <authorList>
            <person name="Shimojima M."/>
            <person name="Toyokawa M."/>
            <person name="Uesaka K."/>
        </authorList>
    </citation>
    <scope>NUCLEOTIDE SEQUENCE [LARGE SCALE GENOMIC DNA]</scope>
    <source>
        <strain evidence="8 9">IFM 12276</strain>
    </source>
</reference>
<keyword evidence="8" id="KW-0067">ATP-binding</keyword>
<sequence length="289" mass="29191">MTDKLSGVLGKMLDFGTTANLLSYGFVQQALLAAALLGLLSGVIGPLIISRQMSFAVHGTSELSLTGAAAALLAGVGVGLGAIAGSVVAAVLFGLLGTRARERDSVIAVVLSFGLGLSVLFLWLGPDRAGSKFSLLTGQVVSVGNNGLGLLAVCTAGVIAVLAFVYRPLLFASSDPEVAVARGVPVRALSIVFAVLLGITAAFGVQIVGALLVLALLITPAAAAAQLTADPIRATMLAVVFAEVAAVGGILLSLAPGVPVSTFVTTISFLIYLACRVLGTRNRRLARAR</sequence>
<feature type="transmembrane region" description="Helical" evidence="7">
    <location>
        <begin position="106"/>
        <end position="126"/>
    </location>
</feature>
<evidence type="ECO:0000313" key="9">
    <source>
        <dbReference type="Proteomes" id="UP001317870"/>
    </source>
</evidence>
<evidence type="ECO:0000256" key="2">
    <source>
        <dbReference type="ARBA" id="ARBA00008034"/>
    </source>
</evidence>
<proteinExistence type="inferred from homology"/>
<dbReference type="PANTHER" id="PTHR30477:SF0">
    <property type="entry name" value="METAL TRANSPORT SYSTEM MEMBRANE PROTEIN TM_0125-RELATED"/>
    <property type="match status" value="1"/>
</dbReference>
<feature type="transmembrane region" description="Helical" evidence="7">
    <location>
        <begin position="21"/>
        <end position="49"/>
    </location>
</feature>
<keyword evidence="8" id="KW-0547">Nucleotide-binding</keyword>
<evidence type="ECO:0000256" key="7">
    <source>
        <dbReference type="SAM" id="Phobius"/>
    </source>
</evidence>
<dbReference type="GO" id="GO:0004386">
    <property type="term" value="F:helicase activity"/>
    <property type="evidence" value="ECO:0007669"/>
    <property type="project" value="UniProtKB-KW"/>
</dbReference>
<evidence type="ECO:0000256" key="6">
    <source>
        <dbReference type="RuleBase" id="RU003943"/>
    </source>
</evidence>
<feature type="transmembrane region" description="Helical" evidence="7">
    <location>
        <begin position="146"/>
        <end position="166"/>
    </location>
</feature>
<feature type="transmembrane region" description="Helical" evidence="7">
    <location>
        <begin position="186"/>
        <end position="205"/>
    </location>
</feature>
<dbReference type="InterPro" id="IPR037294">
    <property type="entry name" value="ABC_BtuC-like"/>
</dbReference>
<dbReference type="InterPro" id="IPR001626">
    <property type="entry name" value="ABC_TroCD"/>
</dbReference>
<organism evidence="8 9">
    <name type="scientific">Nocardia sputorum</name>
    <dbReference type="NCBI Taxonomy" id="2984338"/>
    <lineage>
        <taxon>Bacteria</taxon>
        <taxon>Bacillati</taxon>
        <taxon>Actinomycetota</taxon>
        <taxon>Actinomycetes</taxon>
        <taxon>Mycobacteriales</taxon>
        <taxon>Nocardiaceae</taxon>
        <taxon>Nocardia</taxon>
    </lineage>
</organism>
<keyword evidence="3 6" id="KW-0812">Transmembrane</keyword>
<dbReference type="PANTHER" id="PTHR30477">
    <property type="entry name" value="ABC-TRANSPORTER METAL-BINDING PROTEIN"/>
    <property type="match status" value="1"/>
</dbReference>
<protein>
    <submittedName>
        <fullName evidence="8">Helicase</fullName>
    </submittedName>
</protein>
<accession>A0ABM8CQ84</accession>